<dbReference type="SUPFAM" id="SSF50494">
    <property type="entry name" value="Trypsin-like serine proteases"/>
    <property type="match status" value="1"/>
</dbReference>
<dbReference type="Proteomes" id="UP001595755">
    <property type="component" value="Unassembled WGS sequence"/>
</dbReference>
<evidence type="ECO:0000256" key="1">
    <source>
        <dbReference type="ARBA" id="ARBA00022825"/>
    </source>
</evidence>
<evidence type="ECO:0000313" key="3">
    <source>
        <dbReference type="EMBL" id="MFC4305424.1"/>
    </source>
</evidence>
<feature type="signal peptide" evidence="2">
    <location>
        <begin position="1"/>
        <end position="22"/>
    </location>
</feature>
<dbReference type="InterPro" id="IPR009003">
    <property type="entry name" value="Peptidase_S1_PA"/>
</dbReference>
<keyword evidence="1" id="KW-0378">Hydrolase</keyword>
<keyword evidence="1" id="KW-0720">Serine protease</keyword>
<evidence type="ECO:0000256" key="2">
    <source>
        <dbReference type="SAM" id="SignalP"/>
    </source>
</evidence>
<reference evidence="4" key="1">
    <citation type="journal article" date="2019" name="Int. J. Syst. Evol. Microbiol.">
        <title>The Global Catalogue of Microorganisms (GCM) 10K type strain sequencing project: providing services to taxonomists for standard genome sequencing and annotation.</title>
        <authorList>
            <consortium name="The Broad Institute Genomics Platform"/>
            <consortium name="The Broad Institute Genome Sequencing Center for Infectious Disease"/>
            <person name="Wu L."/>
            <person name="Ma J."/>
        </authorList>
    </citation>
    <scope>NUCLEOTIDE SEQUENCE [LARGE SCALE GENOMIC DNA]</scope>
    <source>
        <strain evidence="4">CGMCC 4.1641</strain>
    </source>
</reference>
<dbReference type="EMBL" id="JBHSED010000038">
    <property type="protein sequence ID" value="MFC4305424.1"/>
    <property type="molecule type" value="Genomic_DNA"/>
</dbReference>
<keyword evidence="1" id="KW-0645">Protease</keyword>
<keyword evidence="4" id="KW-1185">Reference proteome</keyword>
<proteinExistence type="predicted"/>
<dbReference type="InterPro" id="IPR043504">
    <property type="entry name" value="Peptidase_S1_PA_chymotrypsin"/>
</dbReference>
<comment type="caution">
    <text evidence="3">The sequence shown here is derived from an EMBL/GenBank/DDBJ whole genome shotgun (WGS) entry which is preliminary data.</text>
</comment>
<gene>
    <name evidence="3" type="ORF">ACFO1S_18485</name>
</gene>
<sequence length="458" mass="50534">MKKVVLFVAMLVLLLTSAPVFGDSNDGDENLNASLRLRAKLGFNTNISDVRNINSKSEYRDTRNIYGLSLSDEEVAEMNIRESLLGEASNLRKLIYPEEIGNIITSNKEINQDWRKSFAGLYLDNKDNGKIKIGIVDLEQNSYIADQMLKSFSLSDRVSFYNASINHDELLSIQNELTPLFKDLPITDSSVSLQKNKVIIGVQDLAYTDEIESRLSDFAKNHVEYIYNPNVPEPFNTRTNYSTYLRGGLGIDRPTSPTSNVICSSAFNARKQQSNGTYLYYTITAAHCGALASTWTQGGSSMGTAAYRNYGGQSDILAIQIAANRASAQIQNTDTDNVNIVSYVLNQDHTVGTYVCAVGRKNECPTCGTIIDSDYQTSYDSGQTPFTNVVQVDNNQTTGGDSGGSVYARVPNEPPEKRQIHGVLSGGVTNVWYFYSKANRVFTDLGMTQILTANVSFP</sequence>
<keyword evidence="2" id="KW-0732">Signal</keyword>
<name>A0ABV8SG37_9BACL</name>
<dbReference type="Gene3D" id="2.40.10.10">
    <property type="entry name" value="Trypsin-like serine proteases"/>
    <property type="match status" value="2"/>
</dbReference>
<feature type="chain" id="PRO_5047421060" evidence="2">
    <location>
        <begin position="23"/>
        <end position="458"/>
    </location>
</feature>
<protein>
    <submittedName>
        <fullName evidence="3">Uncharacterized protein</fullName>
    </submittedName>
</protein>
<evidence type="ECO:0000313" key="4">
    <source>
        <dbReference type="Proteomes" id="UP001595755"/>
    </source>
</evidence>
<dbReference type="RefSeq" id="WP_204604309.1">
    <property type="nucleotide sequence ID" value="NZ_JBHSED010000038.1"/>
</dbReference>
<dbReference type="CDD" id="cd21112">
    <property type="entry name" value="alphaLP-like"/>
    <property type="match status" value="1"/>
</dbReference>
<organism evidence="3 4">
    <name type="scientific">Cohnella boryungensis</name>
    <dbReference type="NCBI Taxonomy" id="768479"/>
    <lineage>
        <taxon>Bacteria</taxon>
        <taxon>Bacillati</taxon>
        <taxon>Bacillota</taxon>
        <taxon>Bacilli</taxon>
        <taxon>Bacillales</taxon>
        <taxon>Paenibacillaceae</taxon>
        <taxon>Cohnella</taxon>
    </lineage>
</organism>
<accession>A0ABV8SG37</accession>